<comment type="caution">
    <text evidence="2">The sequence shown here is derived from an EMBL/GenBank/DDBJ whole genome shotgun (WGS) entry which is preliminary data.</text>
</comment>
<feature type="compositionally biased region" description="Acidic residues" evidence="1">
    <location>
        <begin position="114"/>
        <end position="125"/>
    </location>
</feature>
<dbReference type="EMBL" id="JAAKFY010000014">
    <property type="protein sequence ID" value="KAF3845805.1"/>
    <property type="molecule type" value="Genomic_DNA"/>
</dbReference>
<dbReference type="AlphaFoldDB" id="A0A7J5Y8R0"/>
<feature type="compositionally biased region" description="Polar residues" evidence="1">
    <location>
        <begin position="12"/>
        <end position="48"/>
    </location>
</feature>
<proteinExistence type="predicted"/>
<feature type="region of interest" description="Disordered" evidence="1">
    <location>
        <begin position="1"/>
        <end position="58"/>
    </location>
</feature>
<organism evidence="2 3">
    <name type="scientific">Dissostichus mawsoni</name>
    <name type="common">Antarctic cod</name>
    <dbReference type="NCBI Taxonomy" id="36200"/>
    <lineage>
        <taxon>Eukaryota</taxon>
        <taxon>Metazoa</taxon>
        <taxon>Chordata</taxon>
        <taxon>Craniata</taxon>
        <taxon>Vertebrata</taxon>
        <taxon>Euteleostomi</taxon>
        <taxon>Actinopterygii</taxon>
        <taxon>Neopterygii</taxon>
        <taxon>Teleostei</taxon>
        <taxon>Neoteleostei</taxon>
        <taxon>Acanthomorphata</taxon>
        <taxon>Eupercaria</taxon>
        <taxon>Perciformes</taxon>
        <taxon>Notothenioidei</taxon>
        <taxon>Nototheniidae</taxon>
        <taxon>Dissostichus</taxon>
    </lineage>
</organism>
<protein>
    <submittedName>
        <fullName evidence="2">Uncharacterized protein</fullName>
    </submittedName>
</protein>
<evidence type="ECO:0000256" key="1">
    <source>
        <dbReference type="SAM" id="MobiDB-lite"/>
    </source>
</evidence>
<name>A0A7J5Y8R0_DISMA</name>
<evidence type="ECO:0000313" key="2">
    <source>
        <dbReference type="EMBL" id="KAF3845805.1"/>
    </source>
</evidence>
<dbReference type="Proteomes" id="UP000518266">
    <property type="component" value="Unassembled WGS sequence"/>
</dbReference>
<evidence type="ECO:0000313" key="3">
    <source>
        <dbReference type="Proteomes" id="UP000518266"/>
    </source>
</evidence>
<sequence length="156" mass="16901">MHWSVKIIAPQQPESVKRTASQQPDSVKRTASQQPDSVKRTASQQPESNGEAKLGPPIIMCTRSYPEYGEGCADGECAMDSTLKTATAATLRSSSAGQPSRLMGSASVISREEQFEDYGEGEDVDFTPSSPCPEEETRTTASPTWGPRFPPGWWSS</sequence>
<feature type="region of interest" description="Disordered" evidence="1">
    <location>
        <begin position="114"/>
        <end position="156"/>
    </location>
</feature>
<reference evidence="2 3" key="1">
    <citation type="submission" date="2020-03" db="EMBL/GenBank/DDBJ databases">
        <title>Dissostichus mawsoni Genome sequencing and assembly.</title>
        <authorList>
            <person name="Park H."/>
        </authorList>
    </citation>
    <scope>NUCLEOTIDE SEQUENCE [LARGE SCALE GENOMIC DNA]</scope>
    <source>
        <strain evidence="2">DM0001</strain>
        <tissue evidence="2">Muscle</tissue>
    </source>
</reference>
<keyword evidence="3" id="KW-1185">Reference proteome</keyword>
<accession>A0A7J5Y8R0</accession>
<gene>
    <name evidence="2" type="ORF">F7725_002883</name>
</gene>
<dbReference type="OrthoDB" id="8895616at2759"/>